<dbReference type="SUPFAM" id="SSF51161">
    <property type="entry name" value="Trimeric LpxA-like enzymes"/>
    <property type="match status" value="1"/>
</dbReference>
<feature type="domain" description="Tetrahydrodipicolinate-N-succinyltransferase chain A" evidence="4">
    <location>
        <begin position="13"/>
        <end position="77"/>
    </location>
</feature>
<name>A0A1S1QAF0_9ACTN</name>
<sequence>MAGASGDGVGSPLDRAIDDLWERRAELTPDDTQSRKIIVGAVDAIDAGEARVAVVGTDGSVVVDERAKRAILLSFKVLPMAESAAGDFRFHDRVPLKTRFDGVRVVPGAIVRWGAHIEPGAVLMPSYTNIGGYVGAGTLVDTWATVGSCAQVGRNVHLSGGVGLGGVLEPPSAVPVVVEDDAFVGSRCMVVEGARVRRGAKLGAGAILTASTHVFDAVTGEEYPRGEIPERAVAVGSSRVRSFPAGEFAMPCILVLRTLEEGEIHDKLALNDILREHGVAS</sequence>
<dbReference type="EMBL" id="MBLM01000152">
    <property type="protein sequence ID" value="OHV30569.1"/>
    <property type="molecule type" value="Genomic_DNA"/>
</dbReference>
<evidence type="ECO:0000256" key="1">
    <source>
        <dbReference type="ARBA" id="ARBA00007274"/>
    </source>
</evidence>
<proteinExistence type="inferred from homology"/>
<keyword evidence="6" id="KW-1185">Reference proteome</keyword>
<dbReference type="Pfam" id="PF14602">
    <property type="entry name" value="Hexapep_2"/>
    <property type="match status" value="1"/>
</dbReference>
<dbReference type="AlphaFoldDB" id="A0A1S1QAF0"/>
<organism evidence="5 6">
    <name type="scientific">Parafrankia colletiae</name>
    <dbReference type="NCBI Taxonomy" id="573497"/>
    <lineage>
        <taxon>Bacteria</taxon>
        <taxon>Bacillati</taxon>
        <taxon>Actinomycetota</taxon>
        <taxon>Actinomycetes</taxon>
        <taxon>Frankiales</taxon>
        <taxon>Frankiaceae</taxon>
        <taxon>Parafrankia</taxon>
    </lineage>
</organism>
<accession>A0A1S1QAF0</accession>
<dbReference type="InterPro" id="IPR001451">
    <property type="entry name" value="Hexapep"/>
</dbReference>
<dbReference type="InterPro" id="IPR011004">
    <property type="entry name" value="Trimer_LpxA-like_sf"/>
</dbReference>
<reference evidence="6" key="1">
    <citation type="submission" date="2016-07" db="EMBL/GenBank/DDBJ databases">
        <title>Sequence Frankia sp. strain CcI1.17.</title>
        <authorList>
            <person name="Ghodhbane-Gtari F."/>
            <person name="Swanson E."/>
            <person name="Gueddou A."/>
            <person name="Morris K."/>
            <person name="Hezbri K."/>
            <person name="Ktari A."/>
            <person name="Nouioui I."/>
            <person name="Abebe-Akele F."/>
            <person name="Simpson S."/>
            <person name="Thomas K."/>
            <person name="Gtari M."/>
            <person name="Tisa L.S."/>
            <person name="Hurst S."/>
        </authorList>
    </citation>
    <scope>NUCLEOTIDE SEQUENCE [LARGE SCALE GENOMIC DNA]</scope>
    <source>
        <strain evidence="6">Cc1.17</strain>
    </source>
</reference>
<dbReference type="InterPro" id="IPR018357">
    <property type="entry name" value="Hexapep_transf_CS"/>
</dbReference>
<dbReference type="Pfam" id="PF14805">
    <property type="entry name" value="THDPS_N_2"/>
    <property type="match status" value="1"/>
</dbReference>
<dbReference type="PROSITE" id="PS00101">
    <property type="entry name" value="HEXAPEP_TRANSFERASES"/>
    <property type="match status" value="1"/>
</dbReference>
<keyword evidence="3" id="KW-0677">Repeat</keyword>
<comment type="caution">
    <text evidence="5">The sequence shown here is derived from an EMBL/GenBank/DDBJ whole genome shotgun (WGS) entry which is preliminary data.</text>
</comment>
<dbReference type="OrthoDB" id="9775362at2"/>
<comment type="similarity">
    <text evidence="1">Belongs to the transferase hexapeptide repeat family.</text>
</comment>
<keyword evidence="2 5" id="KW-0808">Transferase</keyword>
<evidence type="ECO:0000259" key="4">
    <source>
        <dbReference type="Pfam" id="PF14805"/>
    </source>
</evidence>
<evidence type="ECO:0000256" key="3">
    <source>
        <dbReference type="ARBA" id="ARBA00022737"/>
    </source>
</evidence>
<dbReference type="InterPro" id="IPR023180">
    <property type="entry name" value="THP_succinylTrfase_dom1"/>
</dbReference>
<dbReference type="InterPro" id="IPR037133">
    <property type="entry name" value="THP_succinylTrfase_N_sf"/>
</dbReference>
<dbReference type="Gene3D" id="1.10.166.10">
    <property type="entry name" value="Tetrahydrodipicolinate-N-succinyltransferase, N-terminal domain"/>
    <property type="match status" value="1"/>
</dbReference>
<evidence type="ECO:0000313" key="6">
    <source>
        <dbReference type="Proteomes" id="UP000179627"/>
    </source>
</evidence>
<protein>
    <submittedName>
        <fullName evidence="5">2,3,4,5-tetrahydropyridine-2,6-dicarboxylate N-succinyltransferase</fullName>
    </submittedName>
</protein>
<dbReference type="GO" id="GO:0016740">
    <property type="term" value="F:transferase activity"/>
    <property type="evidence" value="ECO:0007669"/>
    <property type="project" value="UniProtKB-KW"/>
</dbReference>
<gene>
    <name evidence="5" type="ORF">CC117_06410</name>
</gene>
<dbReference type="Gene3D" id="2.160.10.10">
    <property type="entry name" value="Hexapeptide repeat proteins"/>
    <property type="match status" value="1"/>
</dbReference>
<dbReference type="Proteomes" id="UP000179627">
    <property type="component" value="Unassembled WGS sequence"/>
</dbReference>
<evidence type="ECO:0000256" key="2">
    <source>
        <dbReference type="ARBA" id="ARBA00022679"/>
    </source>
</evidence>
<dbReference type="NCBIfam" id="NF008808">
    <property type="entry name" value="PRK11830.1"/>
    <property type="match status" value="1"/>
</dbReference>
<dbReference type="CDD" id="cd03350">
    <property type="entry name" value="LbH_THP_succinylT"/>
    <property type="match status" value="1"/>
</dbReference>
<evidence type="ECO:0000313" key="5">
    <source>
        <dbReference type="EMBL" id="OHV30569.1"/>
    </source>
</evidence>